<evidence type="ECO:0000313" key="2">
    <source>
        <dbReference type="Proteomes" id="UP000789405"/>
    </source>
</evidence>
<name>A0A9N9AET5_9GLOM</name>
<keyword evidence="2" id="KW-1185">Reference proteome</keyword>
<gene>
    <name evidence="1" type="ORF">DERYTH_LOCUS4216</name>
</gene>
<dbReference type="EMBL" id="CAJVPY010001589">
    <property type="protein sequence ID" value="CAG8528274.1"/>
    <property type="molecule type" value="Genomic_DNA"/>
</dbReference>
<evidence type="ECO:0000313" key="1">
    <source>
        <dbReference type="EMBL" id="CAG8528274.1"/>
    </source>
</evidence>
<protein>
    <submittedName>
        <fullName evidence="1">26657_t:CDS:1</fullName>
    </submittedName>
</protein>
<reference evidence="1" key="1">
    <citation type="submission" date="2021-06" db="EMBL/GenBank/DDBJ databases">
        <authorList>
            <person name="Kallberg Y."/>
            <person name="Tangrot J."/>
            <person name="Rosling A."/>
        </authorList>
    </citation>
    <scope>NUCLEOTIDE SEQUENCE</scope>
    <source>
        <strain evidence="1">MA453B</strain>
    </source>
</reference>
<accession>A0A9N9AET5</accession>
<dbReference type="AlphaFoldDB" id="A0A9N9AET5"/>
<dbReference type="OrthoDB" id="2410485at2759"/>
<proteinExistence type="predicted"/>
<sequence>MPCYADTVVRIKLARQHVKEDANLLVVWALGSYPVEREDYDIELSLFLSNNLDESDPESQAIF</sequence>
<dbReference type="Proteomes" id="UP000789405">
    <property type="component" value="Unassembled WGS sequence"/>
</dbReference>
<organism evidence="1 2">
    <name type="scientific">Dentiscutata erythropus</name>
    <dbReference type="NCBI Taxonomy" id="1348616"/>
    <lineage>
        <taxon>Eukaryota</taxon>
        <taxon>Fungi</taxon>
        <taxon>Fungi incertae sedis</taxon>
        <taxon>Mucoromycota</taxon>
        <taxon>Glomeromycotina</taxon>
        <taxon>Glomeromycetes</taxon>
        <taxon>Diversisporales</taxon>
        <taxon>Gigasporaceae</taxon>
        <taxon>Dentiscutata</taxon>
    </lineage>
</organism>
<feature type="non-terminal residue" evidence="1">
    <location>
        <position position="63"/>
    </location>
</feature>
<comment type="caution">
    <text evidence="1">The sequence shown here is derived from an EMBL/GenBank/DDBJ whole genome shotgun (WGS) entry which is preliminary data.</text>
</comment>